<feature type="transmembrane region" description="Helical" evidence="1">
    <location>
        <begin position="51"/>
        <end position="76"/>
    </location>
</feature>
<proteinExistence type="predicted"/>
<reference evidence="2" key="2">
    <citation type="submission" date="2023-05" db="EMBL/GenBank/DDBJ databases">
        <authorList>
            <person name="Fouks B."/>
        </authorList>
    </citation>
    <scope>NUCLEOTIDE SEQUENCE</scope>
    <source>
        <strain evidence="2">Stay&amp;Tobe</strain>
        <tissue evidence="2">Testes</tissue>
    </source>
</reference>
<protein>
    <submittedName>
        <fullName evidence="2">Uncharacterized protein</fullName>
    </submittedName>
</protein>
<keyword evidence="1" id="KW-1133">Transmembrane helix</keyword>
<dbReference type="Proteomes" id="UP001233999">
    <property type="component" value="Unassembled WGS sequence"/>
</dbReference>
<evidence type="ECO:0000313" key="2">
    <source>
        <dbReference type="EMBL" id="KAJ9596636.1"/>
    </source>
</evidence>
<comment type="caution">
    <text evidence="2">The sequence shown here is derived from an EMBL/GenBank/DDBJ whole genome shotgun (WGS) entry which is preliminary data.</text>
</comment>
<accession>A0AAD8ENG4</accession>
<gene>
    <name evidence="2" type="ORF">L9F63_012333</name>
</gene>
<keyword evidence="3" id="KW-1185">Reference proteome</keyword>
<evidence type="ECO:0000256" key="1">
    <source>
        <dbReference type="SAM" id="Phobius"/>
    </source>
</evidence>
<dbReference type="AlphaFoldDB" id="A0AAD8ENG4"/>
<reference evidence="2" key="1">
    <citation type="journal article" date="2023" name="IScience">
        <title>Live-bearing cockroach genome reveals convergent evolutionary mechanisms linked to viviparity in insects and beyond.</title>
        <authorList>
            <person name="Fouks B."/>
            <person name="Harrison M.C."/>
            <person name="Mikhailova A.A."/>
            <person name="Marchal E."/>
            <person name="English S."/>
            <person name="Carruthers M."/>
            <person name="Jennings E.C."/>
            <person name="Chiamaka E.L."/>
            <person name="Frigard R.A."/>
            <person name="Pippel M."/>
            <person name="Attardo G.M."/>
            <person name="Benoit J.B."/>
            <person name="Bornberg-Bauer E."/>
            <person name="Tobe S.S."/>
        </authorList>
    </citation>
    <scope>NUCLEOTIDE SEQUENCE</scope>
    <source>
        <strain evidence="2">Stay&amp;Tobe</strain>
    </source>
</reference>
<evidence type="ECO:0000313" key="3">
    <source>
        <dbReference type="Proteomes" id="UP001233999"/>
    </source>
</evidence>
<name>A0AAD8ENG4_DIPPU</name>
<feature type="transmembrane region" description="Helical" evidence="1">
    <location>
        <begin position="26"/>
        <end position="45"/>
    </location>
</feature>
<organism evidence="2 3">
    <name type="scientific">Diploptera punctata</name>
    <name type="common">Pacific beetle cockroach</name>
    <dbReference type="NCBI Taxonomy" id="6984"/>
    <lineage>
        <taxon>Eukaryota</taxon>
        <taxon>Metazoa</taxon>
        <taxon>Ecdysozoa</taxon>
        <taxon>Arthropoda</taxon>
        <taxon>Hexapoda</taxon>
        <taxon>Insecta</taxon>
        <taxon>Pterygota</taxon>
        <taxon>Neoptera</taxon>
        <taxon>Polyneoptera</taxon>
        <taxon>Dictyoptera</taxon>
        <taxon>Blattodea</taxon>
        <taxon>Blaberoidea</taxon>
        <taxon>Blaberidae</taxon>
        <taxon>Diplopterinae</taxon>
        <taxon>Diploptera</taxon>
    </lineage>
</organism>
<keyword evidence="1" id="KW-0812">Transmembrane</keyword>
<sequence>MLSILLLYGAYNELKREVGFYIKTRVLYVVFSLLTVLFFGSRLWTEDLHTAITVIMVGLPIVACDMYFWLIVYSYYQILKQNQTNEQDDTNLLI</sequence>
<keyword evidence="1" id="KW-0472">Membrane</keyword>
<dbReference type="EMBL" id="JASPKZ010001977">
    <property type="protein sequence ID" value="KAJ9596636.1"/>
    <property type="molecule type" value="Genomic_DNA"/>
</dbReference>